<dbReference type="Gene3D" id="3.30.360.10">
    <property type="entry name" value="Dihydrodipicolinate Reductase, domain 2"/>
    <property type="match status" value="1"/>
</dbReference>
<dbReference type="Pfam" id="PF01408">
    <property type="entry name" value="GFO_IDH_MocA"/>
    <property type="match status" value="1"/>
</dbReference>
<keyword evidence="6" id="KW-1185">Reference proteome</keyword>
<dbReference type="GO" id="GO:0000166">
    <property type="term" value="F:nucleotide binding"/>
    <property type="evidence" value="ECO:0007669"/>
    <property type="project" value="InterPro"/>
</dbReference>
<evidence type="ECO:0000313" key="6">
    <source>
        <dbReference type="Proteomes" id="UP000324194"/>
    </source>
</evidence>
<dbReference type="KEGG" id="asip:AQUSIP_07760"/>
<evidence type="ECO:0000259" key="4">
    <source>
        <dbReference type="Pfam" id="PF22725"/>
    </source>
</evidence>
<feature type="domain" description="Gfo/Idh/MocA-like oxidoreductase N-terminal" evidence="3">
    <location>
        <begin position="4"/>
        <end position="122"/>
    </location>
</feature>
<sequence>MNQITIGVIGCGRIGKLHAANVIRHLPQFRIKTIADPRIDEVWARSSHIPNISADANEIFHDDEILAVLVCSPSPFHAEHIIAAARAGKHIFCEKPIATDVRQITAALHEVKKAGVKLQVGFNRRFDPNFARIRQLVKQDQIGVPQLLRITSRDPKIPPADFLKSSGGMFIDMTIHDFDMARFLIGSEIEEIYASAGALIDPVFKECDDIDTAVITLKFANGCLGVIDNSRQAVYGYDQRIEVFGSRGAAQADNNRPTNTILSTDAGVMTDKPLYYFLERYEESFVGELRAFYQCIVSQDEPAVSGEDGLKSVIISLAAEQSRRENRPVRIDYDLGSLRHETSMAS</sequence>
<evidence type="ECO:0000256" key="1">
    <source>
        <dbReference type="ARBA" id="ARBA00010928"/>
    </source>
</evidence>
<reference evidence="5 6" key="1">
    <citation type="submission" date="2019-08" db="EMBL/GenBank/DDBJ databases">
        <authorList>
            <person name="Guy L."/>
        </authorList>
    </citation>
    <scope>NUCLEOTIDE SEQUENCE [LARGE SCALE GENOMIC DNA]</scope>
    <source>
        <strain evidence="5 6">SGT-108</strain>
    </source>
</reference>
<dbReference type="InterPro" id="IPR000683">
    <property type="entry name" value="Gfo/Idh/MocA-like_OxRdtase_N"/>
</dbReference>
<evidence type="ECO:0000256" key="2">
    <source>
        <dbReference type="ARBA" id="ARBA00023002"/>
    </source>
</evidence>
<comment type="similarity">
    <text evidence="1">Belongs to the Gfo/Idh/MocA family.</text>
</comment>
<dbReference type="OrthoDB" id="9781031at2"/>
<organism evidence="5 6">
    <name type="scientific">Aquicella siphonis</name>
    <dbReference type="NCBI Taxonomy" id="254247"/>
    <lineage>
        <taxon>Bacteria</taxon>
        <taxon>Pseudomonadati</taxon>
        <taxon>Pseudomonadota</taxon>
        <taxon>Gammaproteobacteria</taxon>
        <taxon>Legionellales</taxon>
        <taxon>Coxiellaceae</taxon>
        <taxon>Aquicella</taxon>
    </lineage>
</organism>
<evidence type="ECO:0000313" key="5">
    <source>
        <dbReference type="EMBL" id="VVC75486.1"/>
    </source>
</evidence>
<gene>
    <name evidence="5" type="primary">idhA</name>
    <name evidence="5" type="ORF">AQUSIP_07760</name>
</gene>
<dbReference type="EMBL" id="LR699119">
    <property type="protein sequence ID" value="VVC75486.1"/>
    <property type="molecule type" value="Genomic_DNA"/>
</dbReference>
<dbReference type="SUPFAM" id="SSF51735">
    <property type="entry name" value="NAD(P)-binding Rossmann-fold domains"/>
    <property type="match status" value="1"/>
</dbReference>
<dbReference type="Proteomes" id="UP000324194">
    <property type="component" value="Chromosome 1"/>
</dbReference>
<dbReference type="SUPFAM" id="SSF55347">
    <property type="entry name" value="Glyceraldehyde-3-phosphate dehydrogenase-like, C-terminal domain"/>
    <property type="match status" value="1"/>
</dbReference>
<dbReference type="RefSeq" id="WP_148338787.1">
    <property type="nucleotide sequence ID" value="NZ_LR699119.1"/>
</dbReference>
<dbReference type="PANTHER" id="PTHR42840:SF3">
    <property type="entry name" value="BINDING ROSSMANN FOLD OXIDOREDUCTASE, PUTATIVE (AFU_ORTHOLOGUE AFUA_2G10240)-RELATED"/>
    <property type="match status" value="1"/>
</dbReference>
<feature type="domain" description="GFO/IDH/MocA-like oxidoreductase" evidence="4">
    <location>
        <begin position="130"/>
        <end position="250"/>
    </location>
</feature>
<dbReference type="InterPro" id="IPR036291">
    <property type="entry name" value="NAD(P)-bd_dom_sf"/>
</dbReference>
<keyword evidence="2" id="KW-0560">Oxidoreductase</keyword>
<dbReference type="NCBIfam" id="TIGR04380">
    <property type="entry name" value="myo_inos_iolG"/>
    <property type="match status" value="1"/>
</dbReference>
<proteinExistence type="inferred from homology"/>
<dbReference type="InterPro" id="IPR030827">
    <property type="entry name" value="Myo_inos_IolG"/>
</dbReference>
<dbReference type="PANTHER" id="PTHR42840">
    <property type="entry name" value="NAD(P)-BINDING ROSSMANN-FOLD SUPERFAMILY PROTEIN-RELATED"/>
    <property type="match status" value="1"/>
</dbReference>
<dbReference type="Pfam" id="PF22725">
    <property type="entry name" value="GFO_IDH_MocA_C3"/>
    <property type="match status" value="1"/>
</dbReference>
<dbReference type="GO" id="GO:0016491">
    <property type="term" value="F:oxidoreductase activity"/>
    <property type="evidence" value="ECO:0007669"/>
    <property type="project" value="UniProtKB-KW"/>
</dbReference>
<dbReference type="InterPro" id="IPR055170">
    <property type="entry name" value="GFO_IDH_MocA-like_dom"/>
</dbReference>
<accession>A0A5E4PGJ6</accession>
<name>A0A5E4PGJ6_9COXI</name>
<dbReference type="Gene3D" id="3.40.50.720">
    <property type="entry name" value="NAD(P)-binding Rossmann-like Domain"/>
    <property type="match status" value="1"/>
</dbReference>
<dbReference type="FunFam" id="3.30.360.10:FF:000023">
    <property type="entry name" value="Inositol 2-dehydrogenase"/>
    <property type="match status" value="1"/>
</dbReference>
<dbReference type="AlphaFoldDB" id="A0A5E4PGJ6"/>
<evidence type="ECO:0000259" key="3">
    <source>
        <dbReference type="Pfam" id="PF01408"/>
    </source>
</evidence>
<protein>
    <submittedName>
        <fullName evidence="5">Inositol 2-dehydrogenase</fullName>
    </submittedName>
</protein>